<dbReference type="Pfam" id="PF08019">
    <property type="entry name" value="EptA_B_N"/>
    <property type="match status" value="1"/>
</dbReference>
<comment type="subcellular location">
    <subcellularLocation>
        <location evidence="1">Cell inner membrane</location>
        <topology evidence="1">Multi-pass membrane protein</topology>
    </subcellularLocation>
</comment>
<dbReference type="NCBIfam" id="NF028537">
    <property type="entry name" value="P_eth_NH2_trans"/>
    <property type="match status" value="1"/>
</dbReference>
<organism evidence="11 12">
    <name type="scientific">Campylobacter concisus</name>
    <dbReference type="NCBI Taxonomy" id="199"/>
    <lineage>
        <taxon>Bacteria</taxon>
        <taxon>Pseudomonadati</taxon>
        <taxon>Campylobacterota</taxon>
        <taxon>Epsilonproteobacteria</taxon>
        <taxon>Campylobacterales</taxon>
        <taxon>Campylobacteraceae</taxon>
        <taxon>Campylobacter</taxon>
    </lineage>
</organism>
<evidence type="ECO:0000256" key="8">
    <source>
        <dbReference type="SAM" id="Phobius"/>
    </source>
</evidence>
<dbReference type="SUPFAM" id="SSF53649">
    <property type="entry name" value="Alkaline phosphatase-like"/>
    <property type="match status" value="1"/>
</dbReference>
<feature type="transmembrane region" description="Helical" evidence="8">
    <location>
        <begin position="79"/>
        <end position="100"/>
    </location>
</feature>
<evidence type="ECO:0000259" key="9">
    <source>
        <dbReference type="Pfam" id="PF00884"/>
    </source>
</evidence>
<dbReference type="GO" id="GO:0005886">
    <property type="term" value="C:plasma membrane"/>
    <property type="evidence" value="ECO:0007669"/>
    <property type="project" value="UniProtKB-SubCell"/>
</dbReference>
<feature type="transmembrane region" description="Helical" evidence="8">
    <location>
        <begin position="50"/>
        <end position="72"/>
    </location>
</feature>
<dbReference type="PATRIC" id="fig|199.248.peg.1278"/>
<dbReference type="PANTHER" id="PTHR30443:SF0">
    <property type="entry name" value="PHOSPHOETHANOLAMINE TRANSFERASE EPTA"/>
    <property type="match status" value="1"/>
</dbReference>
<dbReference type="InterPro" id="IPR040423">
    <property type="entry name" value="PEA_transferase"/>
</dbReference>
<dbReference type="InterPro" id="IPR000917">
    <property type="entry name" value="Sulfatase_N"/>
</dbReference>
<feature type="transmembrane region" description="Helical" evidence="8">
    <location>
        <begin position="12"/>
        <end position="30"/>
    </location>
</feature>
<dbReference type="CDD" id="cd16017">
    <property type="entry name" value="LptA"/>
    <property type="match status" value="1"/>
</dbReference>
<dbReference type="Gene3D" id="3.40.720.10">
    <property type="entry name" value="Alkaline Phosphatase, subunit A"/>
    <property type="match status" value="1"/>
</dbReference>
<feature type="domain" description="Sulfatase N-terminal" evidence="9">
    <location>
        <begin position="233"/>
        <end position="510"/>
    </location>
</feature>
<keyword evidence="6 8" id="KW-1133">Transmembrane helix</keyword>
<name>A0A0M5MF10_9BACT</name>
<reference evidence="12" key="1">
    <citation type="submission" date="2015-08" db="EMBL/GenBank/DDBJ databases">
        <title>Comparative genomics of the Campylobacter concisus group.</title>
        <authorList>
            <person name="Miller W.G."/>
            <person name="Yee E."/>
            <person name="Chapman M.H."/>
            <person name="Huynh S."/>
            <person name="Bono J.L."/>
            <person name="On S.L.W."/>
            <person name="St Leger J."/>
            <person name="Foster G."/>
            <person name="Parker C.T."/>
        </authorList>
    </citation>
    <scope>NUCLEOTIDE SEQUENCE [LARGE SCALE GENOMIC DNA]</scope>
    <source>
        <strain evidence="12">ATCC 33237</strain>
    </source>
</reference>
<keyword evidence="3" id="KW-0997">Cell inner membrane</keyword>
<dbReference type="Proteomes" id="UP000066049">
    <property type="component" value="Chromosome"/>
</dbReference>
<evidence type="ECO:0000256" key="2">
    <source>
        <dbReference type="ARBA" id="ARBA00022475"/>
    </source>
</evidence>
<dbReference type="AlphaFoldDB" id="A0A0M5MF10"/>
<protein>
    <submittedName>
        <fullName evidence="11">Phosphoethanolamine transferase</fullName>
    </submittedName>
</protein>
<dbReference type="RefSeq" id="WP_054196867.1">
    <property type="nucleotide sequence ID" value="NZ_CABMKQ010000041.1"/>
</dbReference>
<evidence type="ECO:0000259" key="10">
    <source>
        <dbReference type="Pfam" id="PF08019"/>
    </source>
</evidence>
<dbReference type="InterPro" id="IPR017850">
    <property type="entry name" value="Alkaline_phosphatase_core_sf"/>
</dbReference>
<feature type="transmembrane region" description="Helical" evidence="8">
    <location>
        <begin position="120"/>
        <end position="142"/>
    </location>
</feature>
<evidence type="ECO:0000256" key="1">
    <source>
        <dbReference type="ARBA" id="ARBA00004429"/>
    </source>
</evidence>
<dbReference type="EMBL" id="CP012541">
    <property type="protein sequence ID" value="ALF47905.1"/>
    <property type="molecule type" value="Genomic_DNA"/>
</dbReference>
<keyword evidence="5 8" id="KW-0812">Transmembrane</keyword>
<sequence length="524" mass="59795">MLNINKFKSISFLKFLILFTAYIFFINYIFLYKGVLSGFLQNNQFSFSIFFFLIFAIVFILVFASIFCILFVPFLLKPVAIILILASGISVYFMQAYGVIIDKDMLLNVLHTDTKEAFSYFNTGLVFWIIFTIILPCVYVAFVKINYGSFKNELKLRVKIISFSIVAIAIIFSLTSKIFIPFFREHSNLRTALLPYYPIYSAIKLAKSITQKPLPFTYVADDAVLTNDKKKILVLIVGETQRSKNYSLNGYTKNDTNKFTKQKDVVSFTNFYSCGTATETSVPCLFSDLKRKNFSNREAKARENLVDIINKLGIKTYFFGNNSGGCKGVCDNLDQNHTSEHRAAGFDEVIFDEAKKVIQDANSTTFIVLHLQGSHGPIYYKGYPSKFKEFTPTCDTAELNKCTPDEIANTYDNTILYEDYLQSELINALEAKKDKFEVTMFFFSDHGESLGENGIYLHGLPYSIAPDEQKHIPAIIFSSDSELLKRLKTRKGESLSHDFVFSSVLGYFGVKTKAYEPEFDIFRQ</sequence>
<keyword evidence="7 8" id="KW-0472">Membrane</keyword>
<dbReference type="PANTHER" id="PTHR30443">
    <property type="entry name" value="INNER MEMBRANE PROTEIN"/>
    <property type="match status" value="1"/>
</dbReference>
<accession>A0A0M5MF10</accession>
<feature type="domain" description="Phosphoethanolamine transferase N-terminal" evidence="10">
    <location>
        <begin position="60"/>
        <end position="207"/>
    </location>
</feature>
<evidence type="ECO:0000313" key="11">
    <source>
        <dbReference type="EMBL" id="ALF47905.1"/>
    </source>
</evidence>
<evidence type="ECO:0000256" key="7">
    <source>
        <dbReference type="ARBA" id="ARBA00023136"/>
    </source>
</evidence>
<evidence type="ECO:0000256" key="3">
    <source>
        <dbReference type="ARBA" id="ARBA00022519"/>
    </source>
</evidence>
<evidence type="ECO:0000313" key="12">
    <source>
        <dbReference type="Proteomes" id="UP000066049"/>
    </source>
</evidence>
<keyword evidence="2" id="KW-1003">Cell membrane</keyword>
<dbReference type="KEGG" id="ccoc:CCON33237_1243"/>
<dbReference type="GO" id="GO:0009244">
    <property type="term" value="P:lipopolysaccharide core region biosynthetic process"/>
    <property type="evidence" value="ECO:0007669"/>
    <property type="project" value="TreeGrafter"/>
</dbReference>
<evidence type="ECO:0000256" key="5">
    <source>
        <dbReference type="ARBA" id="ARBA00022692"/>
    </source>
</evidence>
<dbReference type="GO" id="GO:0016776">
    <property type="term" value="F:phosphotransferase activity, phosphate group as acceptor"/>
    <property type="evidence" value="ECO:0007669"/>
    <property type="project" value="TreeGrafter"/>
</dbReference>
<evidence type="ECO:0000256" key="6">
    <source>
        <dbReference type="ARBA" id="ARBA00022989"/>
    </source>
</evidence>
<feature type="transmembrane region" description="Helical" evidence="8">
    <location>
        <begin position="163"/>
        <end position="183"/>
    </location>
</feature>
<proteinExistence type="predicted"/>
<dbReference type="Pfam" id="PF00884">
    <property type="entry name" value="Sulfatase"/>
    <property type="match status" value="1"/>
</dbReference>
<dbReference type="InterPro" id="IPR058130">
    <property type="entry name" value="PEA_transf_C"/>
</dbReference>
<gene>
    <name evidence="11" type="primary">eptC</name>
    <name evidence="11" type="ORF">CCON33237_1243</name>
</gene>
<dbReference type="InterPro" id="IPR012549">
    <property type="entry name" value="EptA-like_N"/>
</dbReference>
<dbReference type="GeneID" id="28662918"/>
<keyword evidence="4 11" id="KW-0808">Transferase</keyword>
<evidence type="ECO:0000256" key="4">
    <source>
        <dbReference type="ARBA" id="ARBA00022679"/>
    </source>
</evidence>